<keyword evidence="1" id="KW-0418">Kinase</keyword>
<name>A0A345XT50_9ACTN</name>
<evidence type="ECO:0000313" key="4">
    <source>
        <dbReference type="EMBL" id="AXK34816.1"/>
    </source>
</evidence>
<feature type="compositionally biased region" description="Basic residues" evidence="2">
    <location>
        <begin position="1"/>
        <end position="11"/>
    </location>
</feature>
<feature type="compositionally biased region" description="Basic and acidic residues" evidence="2">
    <location>
        <begin position="12"/>
        <end position="26"/>
    </location>
</feature>
<organism evidence="4 5">
    <name type="scientific">Streptomyces armeniacus</name>
    <dbReference type="NCBI Taxonomy" id="83291"/>
    <lineage>
        <taxon>Bacteria</taxon>
        <taxon>Bacillati</taxon>
        <taxon>Actinomycetota</taxon>
        <taxon>Actinomycetes</taxon>
        <taxon>Kitasatosporales</taxon>
        <taxon>Streptomycetaceae</taxon>
        <taxon>Streptomyces</taxon>
    </lineage>
</organism>
<protein>
    <submittedName>
        <fullName evidence="4">ATP-binding protein</fullName>
    </submittedName>
</protein>
<dbReference type="InterPro" id="IPR003594">
    <property type="entry name" value="HATPase_dom"/>
</dbReference>
<accession>A0A345XT50</accession>
<dbReference type="AlphaFoldDB" id="A0A345XT50"/>
<dbReference type="Pfam" id="PF13581">
    <property type="entry name" value="HATPase_c_2"/>
    <property type="match status" value="1"/>
</dbReference>
<dbReference type="Proteomes" id="UP000254425">
    <property type="component" value="Chromosome"/>
</dbReference>
<dbReference type="InterPro" id="IPR050267">
    <property type="entry name" value="Anti-sigma-factor_SerPK"/>
</dbReference>
<dbReference type="InterPro" id="IPR036890">
    <property type="entry name" value="HATPase_C_sf"/>
</dbReference>
<feature type="region of interest" description="Disordered" evidence="2">
    <location>
        <begin position="1"/>
        <end position="27"/>
    </location>
</feature>
<dbReference type="SUPFAM" id="SSF55874">
    <property type="entry name" value="ATPase domain of HSP90 chaperone/DNA topoisomerase II/histidine kinase"/>
    <property type="match status" value="1"/>
</dbReference>
<sequence length="180" mass="20168">MASGHNRRARARDRQPRDREDRREVRPAVPETLHKYFAAQRPSVGLARQFVLTTLSSWGITGDPAEDIRLCASELVSNALVHGTRRGHGFLVRLTAEVDCVRLEVHDSRDPAPARHPRVRHAADTDTTGRGLRIVDSLADGWGVEDRDPYGKIVWSRFKAVPEPQPVRPAPAPARVTPRR</sequence>
<evidence type="ECO:0000256" key="1">
    <source>
        <dbReference type="ARBA" id="ARBA00022527"/>
    </source>
</evidence>
<dbReference type="Gene3D" id="3.30.565.10">
    <property type="entry name" value="Histidine kinase-like ATPase, C-terminal domain"/>
    <property type="match status" value="1"/>
</dbReference>
<dbReference type="EMBL" id="CP031320">
    <property type="protein sequence ID" value="AXK34816.1"/>
    <property type="molecule type" value="Genomic_DNA"/>
</dbReference>
<dbReference type="PANTHER" id="PTHR35526:SF3">
    <property type="entry name" value="ANTI-SIGMA-F FACTOR RSBW"/>
    <property type="match status" value="1"/>
</dbReference>
<dbReference type="CDD" id="cd16936">
    <property type="entry name" value="HATPase_RsbW-like"/>
    <property type="match status" value="1"/>
</dbReference>
<dbReference type="KEGG" id="sarm:DVA86_21345"/>
<dbReference type="GO" id="GO:0004674">
    <property type="term" value="F:protein serine/threonine kinase activity"/>
    <property type="evidence" value="ECO:0007669"/>
    <property type="project" value="UniProtKB-KW"/>
</dbReference>
<dbReference type="PANTHER" id="PTHR35526">
    <property type="entry name" value="ANTI-SIGMA-F FACTOR RSBW-RELATED"/>
    <property type="match status" value="1"/>
</dbReference>
<keyword evidence="1" id="KW-0808">Transferase</keyword>
<keyword evidence="1" id="KW-0723">Serine/threonine-protein kinase</keyword>
<keyword evidence="4" id="KW-0547">Nucleotide-binding</keyword>
<keyword evidence="4" id="KW-0067">ATP-binding</keyword>
<keyword evidence="5" id="KW-1185">Reference proteome</keyword>
<evidence type="ECO:0000259" key="3">
    <source>
        <dbReference type="Pfam" id="PF13581"/>
    </source>
</evidence>
<evidence type="ECO:0000313" key="5">
    <source>
        <dbReference type="Proteomes" id="UP000254425"/>
    </source>
</evidence>
<reference evidence="4 5" key="1">
    <citation type="submission" date="2018-07" db="EMBL/GenBank/DDBJ databases">
        <title>Draft genome of the type strain Streptomyces armeniacus ATCC 15676.</title>
        <authorList>
            <person name="Labana P."/>
            <person name="Gosse J.T."/>
            <person name="Boddy C.N."/>
        </authorList>
    </citation>
    <scope>NUCLEOTIDE SEQUENCE [LARGE SCALE GENOMIC DNA]</scope>
    <source>
        <strain evidence="4 5">ATCC 15676</strain>
    </source>
</reference>
<dbReference type="GO" id="GO:0005524">
    <property type="term" value="F:ATP binding"/>
    <property type="evidence" value="ECO:0007669"/>
    <property type="project" value="UniProtKB-KW"/>
</dbReference>
<feature type="domain" description="Histidine kinase/HSP90-like ATPase" evidence="3">
    <location>
        <begin position="39"/>
        <end position="155"/>
    </location>
</feature>
<gene>
    <name evidence="4" type="ORF">DVA86_21345</name>
</gene>
<proteinExistence type="predicted"/>
<evidence type="ECO:0000256" key="2">
    <source>
        <dbReference type="SAM" id="MobiDB-lite"/>
    </source>
</evidence>